<accession>A0A845QE53</accession>
<comment type="caution">
    <text evidence="4">The sequence shown here is derived from an EMBL/GenBank/DDBJ whole genome shotgun (WGS) entry which is preliminary data.</text>
</comment>
<dbReference type="PROSITE" id="PS50977">
    <property type="entry name" value="HTH_TETR_2"/>
    <property type="match status" value="1"/>
</dbReference>
<protein>
    <recommendedName>
        <fullName evidence="3">HTH tetR-type domain-containing protein</fullName>
    </recommendedName>
</protein>
<dbReference type="EMBL" id="WXYQ01000012">
    <property type="protein sequence ID" value="NBG96843.1"/>
    <property type="molecule type" value="Genomic_DNA"/>
</dbReference>
<dbReference type="GO" id="GO:0003677">
    <property type="term" value="F:DNA binding"/>
    <property type="evidence" value="ECO:0007669"/>
    <property type="project" value="UniProtKB-UniRule"/>
</dbReference>
<evidence type="ECO:0000256" key="1">
    <source>
        <dbReference type="ARBA" id="ARBA00023125"/>
    </source>
</evidence>
<dbReference type="SUPFAM" id="SSF46689">
    <property type="entry name" value="Homeodomain-like"/>
    <property type="match status" value="1"/>
</dbReference>
<dbReference type="RefSeq" id="WP_160588853.1">
    <property type="nucleotide sequence ID" value="NZ_BMHN01000001.1"/>
</dbReference>
<dbReference type="Proteomes" id="UP000470384">
    <property type="component" value="Unassembled WGS sequence"/>
</dbReference>
<keyword evidence="1 2" id="KW-0238">DNA-binding</keyword>
<dbReference type="InterPro" id="IPR009057">
    <property type="entry name" value="Homeodomain-like_sf"/>
</dbReference>
<gene>
    <name evidence="4" type="ORF">GTQ45_13980</name>
</gene>
<dbReference type="GeneID" id="300654313"/>
<dbReference type="AlphaFoldDB" id="A0A845QE53"/>
<evidence type="ECO:0000259" key="3">
    <source>
        <dbReference type="PROSITE" id="PS50977"/>
    </source>
</evidence>
<sequence length="205" mass="22923">MARPQMGDERREQILAAFEACVMRAGLAKTTLTDVASECGLPRSLVRYHIGNRAEMVDLLIDRMVERAEDGVARLRPKGRAMTTHDLVDVLFTNTFTNDVTNTVVNELWYLAERDDNMRDRLRAMYGRITRMLTTQMEKDGLGSSPQARRDTAYAILSLTYGNEAFQFLGLQGGRRAAALAAARTLVDTMATEGTGTKTKKEKQK</sequence>
<feature type="domain" description="HTH tetR-type" evidence="3">
    <location>
        <begin position="8"/>
        <end position="68"/>
    </location>
</feature>
<dbReference type="OrthoDB" id="9802802at2"/>
<evidence type="ECO:0000313" key="5">
    <source>
        <dbReference type="Proteomes" id="UP000470384"/>
    </source>
</evidence>
<dbReference type="InterPro" id="IPR001647">
    <property type="entry name" value="HTH_TetR"/>
</dbReference>
<evidence type="ECO:0000313" key="4">
    <source>
        <dbReference type="EMBL" id="NBG96843.1"/>
    </source>
</evidence>
<name>A0A845QE53_9HYPH</name>
<organism evidence="4 5">
    <name type="scientific">Pyruvatibacter mobilis</name>
    <dbReference type="NCBI Taxonomy" id="1712261"/>
    <lineage>
        <taxon>Bacteria</taxon>
        <taxon>Pseudomonadati</taxon>
        <taxon>Pseudomonadota</taxon>
        <taxon>Alphaproteobacteria</taxon>
        <taxon>Hyphomicrobiales</taxon>
        <taxon>Parvibaculaceae</taxon>
        <taxon>Pyruvatibacter</taxon>
    </lineage>
</organism>
<proteinExistence type="predicted"/>
<evidence type="ECO:0000256" key="2">
    <source>
        <dbReference type="PROSITE-ProRule" id="PRU00335"/>
    </source>
</evidence>
<reference evidence="4 5" key="1">
    <citation type="journal article" date="2016" name="Int. J. Syst. Evol. Microbiol.">
        <title>Pyruvatibacter mobilis gen. nov., sp. nov., a marine bacterium from the culture broth of Picochlorum sp. 122.</title>
        <authorList>
            <person name="Wang G."/>
            <person name="Tang M."/>
            <person name="Wu H."/>
            <person name="Dai S."/>
            <person name="Li T."/>
            <person name="Chen C."/>
            <person name="He H."/>
            <person name="Fan J."/>
            <person name="Xiang W."/>
            <person name="Li X."/>
        </authorList>
    </citation>
    <scope>NUCLEOTIDE SEQUENCE [LARGE SCALE GENOMIC DNA]</scope>
    <source>
        <strain evidence="4 5">GYP-11</strain>
    </source>
</reference>
<keyword evidence="5" id="KW-1185">Reference proteome</keyword>
<dbReference type="Gene3D" id="1.10.357.10">
    <property type="entry name" value="Tetracycline Repressor, domain 2"/>
    <property type="match status" value="1"/>
</dbReference>
<feature type="DNA-binding region" description="H-T-H motif" evidence="2">
    <location>
        <begin position="31"/>
        <end position="50"/>
    </location>
</feature>